<evidence type="ECO:0000259" key="1">
    <source>
        <dbReference type="Pfam" id="PF14534"/>
    </source>
</evidence>
<dbReference type="InterPro" id="IPR027843">
    <property type="entry name" value="DUF4440"/>
</dbReference>
<dbReference type="SUPFAM" id="SSF54427">
    <property type="entry name" value="NTF2-like"/>
    <property type="match status" value="1"/>
</dbReference>
<keyword evidence="3" id="KW-1185">Reference proteome</keyword>
<dbReference type="RefSeq" id="WP_090881640.1">
    <property type="nucleotide sequence ID" value="NZ_FOGG01000003.1"/>
</dbReference>
<dbReference type="InterPro" id="IPR032710">
    <property type="entry name" value="NTF2-like_dom_sf"/>
</dbReference>
<gene>
    <name evidence="2" type="ORF">SAMN04488023_103187</name>
</gene>
<protein>
    <recommendedName>
        <fullName evidence="1">DUF4440 domain-containing protein</fullName>
    </recommendedName>
</protein>
<dbReference type="OrthoDB" id="997066at2"/>
<evidence type="ECO:0000313" key="2">
    <source>
        <dbReference type="EMBL" id="SER03795.1"/>
    </source>
</evidence>
<sequence length="130" mass="14838">MLNILTKQETILLIAELEDILLTSISKCNIKCLELLLADAIIFFDEFSHVLEKEVIIDTYRSKLISIYEIILHKRDIHVFDSAVVVSTKLKIKGIYAKIMLNGTYQYVRTWAKVNGEWKVISSSCSISNG</sequence>
<dbReference type="Proteomes" id="UP000199572">
    <property type="component" value="Unassembled WGS sequence"/>
</dbReference>
<dbReference type="Gene3D" id="3.10.450.50">
    <property type="match status" value="1"/>
</dbReference>
<dbReference type="EMBL" id="FOGG01000003">
    <property type="protein sequence ID" value="SER03795.1"/>
    <property type="molecule type" value="Genomic_DNA"/>
</dbReference>
<organism evidence="2 3">
    <name type="scientific">Pedobacter rhizosphaerae</name>
    <dbReference type="NCBI Taxonomy" id="390241"/>
    <lineage>
        <taxon>Bacteria</taxon>
        <taxon>Pseudomonadati</taxon>
        <taxon>Bacteroidota</taxon>
        <taxon>Sphingobacteriia</taxon>
        <taxon>Sphingobacteriales</taxon>
        <taxon>Sphingobacteriaceae</taxon>
        <taxon>Pedobacter</taxon>
    </lineage>
</organism>
<proteinExistence type="predicted"/>
<feature type="domain" description="DUF4440" evidence="1">
    <location>
        <begin position="14"/>
        <end position="120"/>
    </location>
</feature>
<accession>A0A1H9KY05</accession>
<name>A0A1H9KY05_9SPHI</name>
<dbReference type="AlphaFoldDB" id="A0A1H9KY05"/>
<evidence type="ECO:0000313" key="3">
    <source>
        <dbReference type="Proteomes" id="UP000199572"/>
    </source>
</evidence>
<dbReference type="Pfam" id="PF14534">
    <property type="entry name" value="DUF4440"/>
    <property type="match status" value="1"/>
</dbReference>
<dbReference type="STRING" id="390241.SAMN04488023_103187"/>
<reference evidence="2 3" key="1">
    <citation type="submission" date="2016-10" db="EMBL/GenBank/DDBJ databases">
        <authorList>
            <person name="de Groot N.N."/>
        </authorList>
    </citation>
    <scope>NUCLEOTIDE SEQUENCE [LARGE SCALE GENOMIC DNA]</scope>
    <source>
        <strain evidence="2 3">DSM 18610</strain>
    </source>
</reference>